<reference evidence="1" key="3">
    <citation type="submission" date="2025-09" db="UniProtKB">
        <authorList>
            <consortium name="Ensembl"/>
        </authorList>
    </citation>
    <scope>IDENTIFICATION</scope>
</reference>
<proteinExistence type="predicted"/>
<sequence length="50" mass="6297">MFHKRIQKNVLFKTVHLIVSKNKNFNFYLKKFNTSFYNNYFFLQNNFEKI</sequence>
<evidence type="ECO:0000313" key="2">
    <source>
        <dbReference type="Proteomes" id="UP000008144"/>
    </source>
</evidence>
<dbReference type="HOGENOM" id="CLU_3124474_0_0_1"/>
<dbReference type="AlphaFoldDB" id="H2XZX5"/>
<dbReference type="InParanoid" id="H2XZX5"/>
<name>H2XZX5_CIOIN</name>
<dbReference type="Proteomes" id="UP000008144">
    <property type="component" value="Unassembled WGS sequence"/>
</dbReference>
<reference evidence="2" key="1">
    <citation type="journal article" date="2002" name="Science">
        <title>The draft genome of Ciona intestinalis: insights into chordate and vertebrate origins.</title>
        <authorList>
            <person name="Dehal P."/>
            <person name="Satou Y."/>
            <person name="Campbell R.K."/>
            <person name="Chapman J."/>
            <person name="Degnan B."/>
            <person name="De Tomaso A."/>
            <person name="Davidson B."/>
            <person name="Di Gregorio A."/>
            <person name="Gelpke M."/>
            <person name="Goodstein D.M."/>
            <person name="Harafuji N."/>
            <person name="Hastings K.E."/>
            <person name="Ho I."/>
            <person name="Hotta K."/>
            <person name="Huang W."/>
            <person name="Kawashima T."/>
            <person name="Lemaire P."/>
            <person name="Martinez D."/>
            <person name="Meinertzhagen I.A."/>
            <person name="Necula S."/>
            <person name="Nonaka M."/>
            <person name="Putnam N."/>
            <person name="Rash S."/>
            <person name="Saiga H."/>
            <person name="Satake M."/>
            <person name="Terry A."/>
            <person name="Yamada L."/>
            <person name="Wang H.G."/>
            <person name="Awazu S."/>
            <person name="Azumi K."/>
            <person name="Boore J."/>
            <person name="Branno M."/>
            <person name="Chin-Bow S."/>
            <person name="DeSantis R."/>
            <person name="Doyle S."/>
            <person name="Francino P."/>
            <person name="Keys D.N."/>
            <person name="Haga S."/>
            <person name="Hayashi H."/>
            <person name="Hino K."/>
            <person name="Imai K.S."/>
            <person name="Inaba K."/>
            <person name="Kano S."/>
            <person name="Kobayashi K."/>
            <person name="Kobayashi M."/>
            <person name="Lee B.I."/>
            <person name="Makabe K.W."/>
            <person name="Manohar C."/>
            <person name="Matassi G."/>
            <person name="Medina M."/>
            <person name="Mochizuki Y."/>
            <person name="Mount S."/>
            <person name="Morishita T."/>
            <person name="Miura S."/>
            <person name="Nakayama A."/>
            <person name="Nishizaka S."/>
            <person name="Nomoto H."/>
            <person name="Ohta F."/>
            <person name="Oishi K."/>
            <person name="Rigoutsos I."/>
            <person name="Sano M."/>
            <person name="Sasaki A."/>
            <person name="Sasakura Y."/>
            <person name="Shoguchi E."/>
            <person name="Shin-i T."/>
            <person name="Spagnuolo A."/>
            <person name="Stainier D."/>
            <person name="Suzuki M.M."/>
            <person name="Tassy O."/>
            <person name="Takatori N."/>
            <person name="Tokuoka M."/>
            <person name="Yagi K."/>
            <person name="Yoshizaki F."/>
            <person name="Wada S."/>
            <person name="Zhang C."/>
            <person name="Hyatt P.D."/>
            <person name="Larimer F."/>
            <person name="Detter C."/>
            <person name="Doggett N."/>
            <person name="Glavina T."/>
            <person name="Hawkins T."/>
            <person name="Richardson P."/>
            <person name="Lucas S."/>
            <person name="Kohara Y."/>
            <person name="Levine M."/>
            <person name="Satoh N."/>
            <person name="Rokhsar D.S."/>
        </authorList>
    </citation>
    <scope>NUCLEOTIDE SEQUENCE [LARGE SCALE GENOMIC DNA]</scope>
</reference>
<evidence type="ECO:0000313" key="1">
    <source>
        <dbReference type="Ensembl" id="ENSCINP00000035209.1"/>
    </source>
</evidence>
<organism evidence="1 2">
    <name type="scientific">Ciona intestinalis</name>
    <name type="common">Transparent sea squirt</name>
    <name type="synonym">Ascidia intestinalis</name>
    <dbReference type="NCBI Taxonomy" id="7719"/>
    <lineage>
        <taxon>Eukaryota</taxon>
        <taxon>Metazoa</taxon>
        <taxon>Chordata</taxon>
        <taxon>Tunicata</taxon>
        <taxon>Ascidiacea</taxon>
        <taxon>Phlebobranchia</taxon>
        <taxon>Cionidae</taxon>
        <taxon>Ciona</taxon>
    </lineage>
</organism>
<reference evidence="1" key="2">
    <citation type="submission" date="2025-08" db="UniProtKB">
        <authorList>
            <consortium name="Ensembl"/>
        </authorList>
    </citation>
    <scope>IDENTIFICATION</scope>
</reference>
<dbReference type="Ensembl" id="ENSCINT00000034267.1">
    <property type="protein sequence ID" value="ENSCINP00000035209.1"/>
    <property type="gene ID" value="ENSCING00000023208.1"/>
</dbReference>
<protein>
    <submittedName>
        <fullName evidence="1">Uncharacterized protein</fullName>
    </submittedName>
</protein>
<keyword evidence="2" id="KW-1185">Reference proteome</keyword>
<accession>H2XZX5</accession>